<dbReference type="InterPro" id="IPR007111">
    <property type="entry name" value="NACHT_NTPase"/>
</dbReference>
<evidence type="ECO:0000313" key="4">
    <source>
        <dbReference type="Proteomes" id="UP001255185"/>
    </source>
</evidence>
<feature type="domain" description="Short NACHT-associated C-terminal" evidence="2">
    <location>
        <begin position="453"/>
        <end position="644"/>
    </location>
</feature>
<evidence type="ECO:0008006" key="5">
    <source>
        <dbReference type="Google" id="ProtNLM"/>
    </source>
</evidence>
<evidence type="ECO:0000259" key="1">
    <source>
        <dbReference type="Pfam" id="PF05729"/>
    </source>
</evidence>
<dbReference type="EMBL" id="JAVDVI010000006">
    <property type="protein sequence ID" value="MDR6967781.1"/>
    <property type="molecule type" value="Genomic_DNA"/>
</dbReference>
<dbReference type="RefSeq" id="WP_310026070.1">
    <property type="nucleotide sequence ID" value="NZ_JAVDVI010000006.1"/>
</dbReference>
<dbReference type="PANTHER" id="PTHR46844">
    <property type="entry name" value="SLR5058 PROTEIN"/>
    <property type="match status" value="1"/>
</dbReference>
<dbReference type="PANTHER" id="PTHR46844:SF1">
    <property type="entry name" value="SLR5058 PROTEIN"/>
    <property type="match status" value="1"/>
</dbReference>
<dbReference type="Pfam" id="PF22711">
    <property type="entry name" value="SNaCT5"/>
    <property type="match status" value="1"/>
</dbReference>
<feature type="domain" description="NACHT" evidence="1">
    <location>
        <begin position="113"/>
        <end position="253"/>
    </location>
</feature>
<evidence type="ECO:0000313" key="3">
    <source>
        <dbReference type="EMBL" id="MDR6967781.1"/>
    </source>
</evidence>
<name>A0ABU1TPG1_9FLAO</name>
<dbReference type="Proteomes" id="UP001255185">
    <property type="component" value="Unassembled WGS sequence"/>
</dbReference>
<dbReference type="InterPro" id="IPR027417">
    <property type="entry name" value="P-loop_NTPase"/>
</dbReference>
<comment type="caution">
    <text evidence="3">The sequence shown here is derived from an EMBL/GenBank/DDBJ whole genome shotgun (WGS) entry which is preliminary data.</text>
</comment>
<dbReference type="InterPro" id="IPR055036">
    <property type="entry name" value="SNaCT5"/>
</dbReference>
<dbReference type="Gene3D" id="3.40.50.300">
    <property type="entry name" value="P-loop containing nucleotide triphosphate hydrolases"/>
    <property type="match status" value="1"/>
</dbReference>
<sequence length="656" mass="76937">MDLSNIKDIASIITPLTKIVFETFLLPKFQEFQKKMSREGKVIDQYFENKFIDYLDELYEKCAILNTVAFKKRQVWLHDVYIPLKLRCEETKEELKIDVFSDDLFKNSNKILITDTAGMGKSTLSKKLLLSCIEMNKGVPILIELRRLSKNKGIIEEILEQLNPINETLDKQFILDLVKRGDFIFFLDGFDEIQLNERAKVTSEIQQFTTKANKNRFVLTSRPENALTSFGDFLKFQIRPLNSLEAFDLLRKYDQSGELSELLIKKLKESSVFPNIKEYLTTPLLVSLLYTAFEHKQTIPFKKHIFYRQVFDALYDSHDLSKGDSFERDKHSGLGIDDFLRILRIFGYLCLVNGNQIEFTRDQLEDIISKAIKYCGDIKVKPSDFIKDLIITVPIFSLDGVYYKWSHKSLQEYFASQFIYLDAKDKQNEILLKICFHESNELYLNIIDLYESIDPRGFKNIVLYKLLQDFTKHMKVSYKNFPDSKSKLERQQLAFIYDLYLINFPFEPRTRENSPSEIFELLRNLKGKKRMSIGMNVVPDENQISCIKVPRIINPQLILLNFLDDKDYSFVTRIKMKPSRHKIDLKLKSRHPYSVTDRKNSYLNTLDNFEKTNDIIKHFLARHEVPVINQKKASIALSEIQESIKSSSDENFLLTF</sequence>
<reference evidence="3 4" key="1">
    <citation type="submission" date="2023-07" db="EMBL/GenBank/DDBJ databases">
        <title>Sorghum-associated microbial communities from plants grown in Nebraska, USA.</title>
        <authorList>
            <person name="Schachtman D."/>
        </authorList>
    </citation>
    <scope>NUCLEOTIDE SEQUENCE [LARGE SCALE GENOMIC DNA]</scope>
    <source>
        <strain evidence="3 4">3773</strain>
    </source>
</reference>
<organism evidence="3 4">
    <name type="scientific">Flavobacterium arsenatis</name>
    <dbReference type="NCBI Taxonomy" id="1484332"/>
    <lineage>
        <taxon>Bacteria</taxon>
        <taxon>Pseudomonadati</taxon>
        <taxon>Bacteroidota</taxon>
        <taxon>Flavobacteriia</taxon>
        <taxon>Flavobacteriales</taxon>
        <taxon>Flavobacteriaceae</taxon>
        <taxon>Flavobacterium</taxon>
    </lineage>
</organism>
<gene>
    <name evidence="3" type="ORF">J2X31_001793</name>
</gene>
<protein>
    <recommendedName>
        <fullName evidence="5">NACHT domain-containing protein</fullName>
    </recommendedName>
</protein>
<dbReference type="Pfam" id="PF05729">
    <property type="entry name" value="NACHT"/>
    <property type="match status" value="1"/>
</dbReference>
<proteinExistence type="predicted"/>
<accession>A0ABU1TPG1</accession>
<keyword evidence="4" id="KW-1185">Reference proteome</keyword>
<dbReference type="SUPFAM" id="SSF52540">
    <property type="entry name" value="P-loop containing nucleoside triphosphate hydrolases"/>
    <property type="match status" value="1"/>
</dbReference>
<evidence type="ECO:0000259" key="2">
    <source>
        <dbReference type="Pfam" id="PF22711"/>
    </source>
</evidence>